<feature type="transmembrane region" description="Helical" evidence="5">
    <location>
        <begin position="15"/>
        <end position="33"/>
    </location>
</feature>
<organism evidence="6 7">
    <name type="scientific">Devosia insulae DS-56</name>
    <dbReference type="NCBI Taxonomy" id="1116389"/>
    <lineage>
        <taxon>Bacteria</taxon>
        <taxon>Pseudomonadati</taxon>
        <taxon>Pseudomonadota</taxon>
        <taxon>Alphaproteobacteria</taxon>
        <taxon>Hyphomicrobiales</taxon>
        <taxon>Devosiaceae</taxon>
        <taxon>Devosia</taxon>
    </lineage>
</organism>
<evidence type="ECO:0000256" key="2">
    <source>
        <dbReference type="ARBA" id="ARBA00022692"/>
    </source>
</evidence>
<dbReference type="EMBL" id="LAJE02000211">
    <property type="protein sequence ID" value="OEO30385.1"/>
    <property type="molecule type" value="Genomic_DNA"/>
</dbReference>
<dbReference type="Pfam" id="PF04228">
    <property type="entry name" value="Zn_peptidase"/>
    <property type="match status" value="1"/>
</dbReference>
<dbReference type="InterPro" id="IPR007343">
    <property type="entry name" value="Uncharacterised_pept_Zn_put"/>
</dbReference>
<comment type="subcellular location">
    <subcellularLocation>
        <location evidence="1">Membrane</location>
        <topology evidence="1">Single-pass membrane protein</topology>
    </subcellularLocation>
</comment>
<dbReference type="PANTHER" id="PTHR30168">
    <property type="entry name" value="PUTATIVE MEMBRANE PROTEIN YPFJ"/>
    <property type="match status" value="1"/>
</dbReference>
<protein>
    <recommendedName>
        <fullName evidence="8">Metalloprotease</fullName>
    </recommendedName>
</protein>
<dbReference type="Proteomes" id="UP000095463">
    <property type="component" value="Unassembled WGS sequence"/>
</dbReference>
<evidence type="ECO:0000313" key="7">
    <source>
        <dbReference type="Proteomes" id="UP000095463"/>
    </source>
</evidence>
<keyword evidence="2 5" id="KW-0812">Transmembrane</keyword>
<keyword evidence="7" id="KW-1185">Reference proteome</keyword>
<dbReference type="AlphaFoldDB" id="A0A1E5XP81"/>
<evidence type="ECO:0000256" key="5">
    <source>
        <dbReference type="SAM" id="Phobius"/>
    </source>
</evidence>
<evidence type="ECO:0000256" key="3">
    <source>
        <dbReference type="ARBA" id="ARBA00022989"/>
    </source>
</evidence>
<name>A0A1E5XP81_9HYPH</name>
<accession>A0A1E5XP81</accession>
<evidence type="ECO:0000313" key="6">
    <source>
        <dbReference type="EMBL" id="OEO30385.1"/>
    </source>
</evidence>
<dbReference type="RefSeq" id="WP_069910389.1">
    <property type="nucleotide sequence ID" value="NZ_LAJE02000211.1"/>
</dbReference>
<keyword evidence="4 5" id="KW-0472">Membrane</keyword>
<proteinExistence type="predicted"/>
<dbReference type="OrthoDB" id="7950418at2"/>
<sequence length="277" mass="29521">MGLIPAGALPHVKRFGWSGVLALGVVIVMLAGINPITLISGKVSPPPPPTSITGVPASSASIEQIAAYPPIVGSEAELMWRRFFWQTAIRFPRVTMSVVETSSAFGCGMAGKDLTVFYCPDNRMVYVDRSAYERLRAKFPLGADYAMAYLVAEAYGHHVQWALGVFTDLVALQSLRGADRIAALERQIDQQAACYAAMWTITAGIDELDRNAAVMAAVGAVEANRGNAIINLPLGRVVPEVLATASPEARAAWYDKGYAIPAPGSCKLDKIAAEGLV</sequence>
<dbReference type="PANTHER" id="PTHR30168:SF0">
    <property type="entry name" value="INNER MEMBRANE PROTEIN"/>
    <property type="match status" value="1"/>
</dbReference>
<keyword evidence="3 5" id="KW-1133">Transmembrane helix</keyword>
<evidence type="ECO:0008006" key="8">
    <source>
        <dbReference type="Google" id="ProtNLM"/>
    </source>
</evidence>
<dbReference type="GO" id="GO:0016020">
    <property type="term" value="C:membrane"/>
    <property type="evidence" value="ECO:0007669"/>
    <property type="project" value="UniProtKB-SubCell"/>
</dbReference>
<evidence type="ECO:0000256" key="1">
    <source>
        <dbReference type="ARBA" id="ARBA00004167"/>
    </source>
</evidence>
<gene>
    <name evidence="6" type="ORF">VW23_021535</name>
</gene>
<evidence type="ECO:0000256" key="4">
    <source>
        <dbReference type="ARBA" id="ARBA00023136"/>
    </source>
</evidence>
<comment type="caution">
    <text evidence="6">The sequence shown here is derived from an EMBL/GenBank/DDBJ whole genome shotgun (WGS) entry which is preliminary data.</text>
</comment>
<reference evidence="6 7" key="1">
    <citation type="journal article" date="2015" name="Genome Announc.">
        <title>Genome Assemblies of Three Soil-Associated Devosia species: D. insulae, D. limi, and D. soli.</title>
        <authorList>
            <person name="Hassan Y.I."/>
            <person name="Lepp D."/>
            <person name="Zhou T."/>
        </authorList>
    </citation>
    <scope>NUCLEOTIDE SEQUENCE [LARGE SCALE GENOMIC DNA]</scope>
    <source>
        <strain evidence="6 7">DS-56</strain>
    </source>
</reference>